<dbReference type="AlphaFoldDB" id="A0A382CTA0"/>
<accession>A0A382CTA0</accession>
<reference evidence="1" key="1">
    <citation type="submission" date="2018-05" db="EMBL/GenBank/DDBJ databases">
        <authorList>
            <person name="Lanie J.A."/>
            <person name="Ng W.-L."/>
            <person name="Kazmierczak K.M."/>
            <person name="Andrzejewski T.M."/>
            <person name="Davidsen T.M."/>
            <person name="Wayne K.J."/>
            <person name="Tettelin H."/>
            <person name="Glass J.I."/>
            <person name="Rusch D."/>
            <person name="Podicherti R."/>
            <person name="Tsui H.-C.T."/>
            <person name="Winkler M.E."/>
        </authorList>
    </citation>
    <scope>NUCLEOTIDE SEQUENCE</scope>
</reference>
<proteinExistence type="predicted"/>
<protein>
    <submittedName>
        <fullName evidence="1">Uncharacterized protein</fullName>
    </submittedName>
</protein>
<gene>
    <name evidence="1" type="ORF">METZ01_LOCUS181397</name>
</gene>
<organism evidence="1">
    <name type="scientific">marine metagenome</name>
    <dbReference type="NCBI Taxonomy" id="408172"/>
    <lineage>
        <taxon>unclassified sequences</taxon>
        <taxon>metagenomes</taxon>
        <taxon>ecological metagenomes</taxon>
    </lineage>
</organism>
<evidence type="ECO:0000313" key="1">
    <source>
        <dbReference type="EMBL" id="SVB28543.1"/>
    </source>
</evidence>
<name>A0A382CTA0_9ZZZZ</name>
<dbReference type="EMBL" id="UINC01035708">
    <property type="protein sequence ID" value="SVB28543.1"/>
    <property type="molecule type" value="Genomic_DNA"/>
</dbReference>
<sequence>MKTFQSYISEASLWDDKYPRTSEFTLNVRTPQNAVHKALTGAGYPTGTTFKKTDKTKFDHVLTTTKTGKPVSVTLEDDKGTVIQLIGSKAALGGAFNKGNSKGGGKMYAADWEEVITIAHNMKVKGLEVDPAAELGEIKLPVKQKIIAKINANIGNDIIGNVKLGSSHMIHTGRKVGVPSTLWKETFKDAGIKMNPKSMTPKTDMKTGAYNISLKQTGGSQLMSGYKGDTMGVITAAYTKAMKAREGTDLLAGLEQTFGYLYNDVKDNFEKSADVVGGARDVRAKVALSGEQGTNLLTKAETAVWETIQKGERVQEHLRQIMEQHPLVKQYAVEEAMTGNMKFSDDLAKSNYLMVFSPSGTSSLKKIDDSLVSGYASKVSWSVGIKSAQGQGALSLRAIVADEYEPTSTFKSILSEAWDEIGEDRIYLTEGWWDKVKDTAKKGLDWAKEKALKILELLWNKVVSKIIALLAKGFVWIKKIFGWQPVLTSISNPYFV</sequence>